<feature type="chain" id="PRO_5047217763" evidence="1">
    <location>
        <begin position="20"/>
        <end position="139"/>
    </location>
</feature>
<evidence type="ECO:0000256" key="1">
    <source>
        <dbReference type="SAM" id="SignalP"/>
    </source>
</evidence>
<keyword evidence="3" id="KW-1185">Reference proteome</keyword>
<feature type="signal peptide" evidence="1">
    <location>
        <begin position="1"/>
        <end position="19"/>
    </location>
</feature>
<organism evidence="2 3">
    <name type="scientific">Rhizobium alvei</name>
    <dbReference type="NCBI Taxonomy" id="1132659"/>
    <lineage>
        <taxon>Bacteria</taxon>
        <taxon>Pseudomonadati</taxon>
        <taxon>Pseudomonadota</taxon>
        <taxon>Alphaproteobacteria</taxon>
        <taxon>Hyphomicrobiales</taxon>
        <taxon>Rhizobiaceae</taxon>
        <taxon>Rhizobium/Agrobacterium group</taxon>
        <taxon>Rhizobium</taxon>
    </lineage>
</organism>
<reference evidence="2" key="1">
    <citation type="journal article" date="2015" name="Int. J. Syst. Evol. Microbiol.">
        <title>Rhizobium alvei sp. nov., isolated from a freshwater river.</title>
        <authorList>
            <person name="Sheu S.Y."/>
            <person name="Huang H.W."/>
            <person name="Young C.C."/>
            <person name="Chen W.M."/>
        </authorList>
    </citation>
    <scope>NUCLEOTIDE SEQUENCE</scope>
    <source>
        <strain evidence="2">TNR-22</strain>
    </source>
</reference>
<comment type="caution">
    <text evidence="2">The sequence shown here is derived from an EMBL/GenBank/DDBJ whole genome shotgun (WGS) entry which is preliminary data.</text>
</comment>
<dbReference type="Proteomes" id="UP001174932">
    <property type="component" value="Unassembled WGS sequence"/>
</dbReference>
<evidence type="ECO:0000313" key="2">
    <source>
        <dbReference type="EMBL" id="MDO6966153.1"/>
    </source>
</evidence>
<gene>
    <name evidence="2" type="ORF">Q4481_19545</name>
</gene>
<protein>
    <submittedName>
        <fullName evidence="2">Uncharacterized protein</fullName>
    </submittedName>
</protein>
<dbReference type="PROSITE" id="PS51318">
    <property type="entry name" value="TAT"/>
    <property type="match status" value="1"/>
</dbReference>
<sequence length="139" mass="14801">MKRRNFLLLAAAASLGAIAGPRLAPAFAAGSGLFLYDRRFSTGHTALPGARIVATGADVSPVWFTEIRPYLMASSAPVTGLTLGDTLFCLSRLAADLSWRIADCHVATTGTRVPIDHVTASAPYRWTLVPRTSLNMKVS</sequence>
<dbReference type="InterPro" id="IPR006311">
    <property type="entry name" value="TAT_signal"/>
</dbReference>
<keyword evidence="1" id="KW-0732">Signal</keyword>
<dbReference type="RefSeq" id="WP_304378073.1">
    <property type="nucleotide sequence ID" value="NZ_JAUOZU010000015.1"/>
</dbReference>
<dbReference type="EMBL" id="JAUOZU010000015">
    <property type="protein sequence ID" value="MDO6966153.1"/>
    <property type="molecule type" value="Genomic_DNA"/>
</dbReference>
<accession>A0ABT8YR48</accession>
<name>A0ABT8YR48_9HYPH</name>
<reference evidence="2" key="2">
    <citation type="submission" date="2023-07" db="EMBL/GenBank/DDBJ databases">
        <authorList>
            <person name="Shen H."/>
        </authorList>
    </citation>
    <scope>NUCLEOTIDE SEQUENCE</scope>
    <source>
        <strain evidence="2">TNR-22</strain>
    </source>
</reference>
<proteinExistence type="predicted"/>
<evidence type="ECO:0000313" key="3">
    <source>
        <dbReference type="Proteomes" id="UP001174932"/>
    </source>
</evidence>